<accession>A0ABV4BMC7</accession>
<keyword evidence="1 5" id="KW-0418">Kinase</keyword>
<dbReference type="GO" id="GO:0004673">
    <property type="term" value="F:protein histidine kinase activity"/>
    <property type="evidence" value="ECO:0007669"/>
    <property type="project" value="UniProtKB-EC"/>
</dbReference>
<gene>
    <name evidence="5" type="ORF">AB8U03_01815</name>
</gene>
<sequence length="437" mass="51016">MGIVREILSDGIESILFLILFESLYDNKTFIRKNRIKTIYFCILYTIASYFSTYYVTKIYHTLIILIFCILLLAYITKINFSISSVIFFSFLSIIFVTESLTEIIELFILNINLDQLFLIQKYFWIFLIISKLLQIFIILAIFKFNKFSIKDKGTSMSSLMLQVGMLGFFIFIVNFSTFNMKITKLYNILIFILYLIFLIIGLKELKKHEKFINIKANYKIQEHQIKNMEEIISIIRQEKHDFANHINVIWGLCSLNRPNTVERIKNYVDGISDNLHSSFKYIATGNDYLDGLLSIKNNYAVKNNINFDIMIDEPFSKLKIKENELISIISNLVDNAFESFQPESNIESKKITFDTFIEDNKFYIEISDNASMIPKNIQNKIFEKGFSTKTEKSGDHGFGLYITKQLIERNNGCISLESNSEITKFLVSFKIKGDDK</sequence>
<keyword evidence="3" id="KW-0472">Membrane</keyword>
<reference evidence="5 6" key="1">
    <citation type="submission" date="2024-08" db="EMBL/GenBank/DDBJ databases">
        <title>Clostridium lapicellarii sp. nov., and Clostridium renhuaiense sp. nov., two species isolated from the mud in a fermentation cellar used for producing sauce-flavour Chinese liquors.</title>
        <authorList>
            <person name="Yang F."/>
            <person name="Wang H."/>
            <person name="Chen L.Q."/>
            <person name="Zhou N."/>
            <person name="Lu J.J."/>
            <person name="Pu X.X."/>
            <person name="Wan B."/>
            <person name="Wang L."/>
            <person name="Liu S.J."/>
        </authorList>
    </citation>
    <scope>NUCLEOTIDE SEQUENCE [LARGE SCALE GENOMIC DNA]</scope>
    <source>
        <strain evidence="5 6">MT-5</strain>
    </source>
</reference>
<organism evidence="5 6">
    <name type="scientific">Clostridium moutaii</name>
    <dbReference type="NCBI Taxonomy" id="3240932"/>
    <lineage>
        <taxon>Bacteria</taxon>
        <taxon>Bacillati</taxon>
        <taxon>Bacillota</taxon>
        <taxon>Clostridia</taxon>
        <taxon>Eubacteriales</taxon>
        <taxon>Clostridiaceae</taxon>
        <taxon>Clostridium</taxon>
    </lineage>
</organism>
<keyword evidence="3" id="KW-1133">Transmembrane helix</keyword>
<proteinExistence type="predicted"/>
<dbReference type="EC" id="2.7.13.3" evidence="5"/>
<dbReference type="Pfam" id="PF02518">
    <property type="entry name" value="HATPase_c"/>
    <property type="match status" value="1"/>
</dbReference>
<feature type="transmembrane region" description="Helical" evidence="3">
    <location>
        <begin position="186"/>
        <end position="203"/>
    </location>
</feature>
<dbReference type="PANTHER" id="PTHR40448:SF1">
    <property type="entry name" value="TWO-COMPONENT SENSOR HISTIDINE KINASE"/>
    <property type="match status" value="1"/>
</dbReference>
<dbReference type="Gene3D" id="1.10.287.130">
    <property type="match status" value="1"/>
</dbReference>
<feature type="transmembrane region" description="Helical" evidence="3">
    <location>
        <begin position="155"/>
        <end position="174"/>
    </location>
</feature>
<dbReference type="InterPro" id="IPR039506">
    <property type="entry name" value="SPOB_a"/>
</dbReference>
<keyword evidence="3" id="KW-0812">Transmembrane</keyword>
<dbReference type="Gene3D" id="3.30.565.10">
    <property type="entry name" value="Histidine kinase-like ATPase, C-terminal domain"/>
    <property type="match status" value="1"/>
</dbReference>
<feature type="transmembrane region" description="Helical" evidence="3">
    <location>
        <begin position="88"/>
        <end position="111"/>
    </location>
</feature>
<feature type="domain" description="Histidine kinase" evidence="4">
    <location>
        <begin position="325"/>
        <end position="434"/>
    </location>
</feature>
<dbReference type="EMBL" id="JBGEWD010000001">
    <property type="protein sequence ID" value="MEY7998946.1"/>
    <property type="molecule type" value="Genomic_DNA"/>
</dbReference>
<protein>
    <submittedName>
        <fullName evidence="5">Sensor histidine kinase</fullName>
        <ecNumber evidence="5">2.7.13.3</ecNumber>
    </submittedName>
</protein>
<feature type="transmembrane region" description="Helical" evidence="3">
    <location>
        <begin position="59"/>
        <end position="76"/>
    </location>
</feature>
<dbReference type="RefSeq" id="WP_369703018.1">
    <property type="nucleotide sequence ID" value="NZ_JBGEWD010000001.1"/>
</dbReference>
<evidence type="ECO:0000256" key="1">
    <source>
        <dbReference type="ARBA" id="ARBA00022777"/>
    </source>
</evidence>
<evidence type="ECO:0000259" key="4">
    <source>
        <dbReference type="PROSITE" id="PS50109"/>
    </source>
</evidence>
<name>A0ABV4BMC7_9CLOT</name>
<evidence type="ECO:0000256" key="2">
    <source>
        <dbReference type="ARBA" id="ARBA00023012"/>
    </source>
</evidence>
<evidence type="ECO:0000313" key="5">
    <source>
        <dbReference type="EMBL" id="MEY7998946.1"/>
    </source>
</evidence>
<evidence type="ECO:0000313" key="6">
    <source>
        <dbReference type="Proteomes" id="UP001564657"/>
    </source>
</evidence>
<dbReference type="SUPFAM" id="SSF55874">
    <property type="entry name" value="ATPase domain of HSP90 chaperone/DNA topoisomerase II/histidine kinase"/>
    <property type="match status" value="1"/>
</dbReference>
<dbReference type="InterPro" id="IPR005467">
    <property type="entry name" value="His_kinase_dom"/>
</dbReference>
<keyword evidence="6" id="KW-1185">Reference proteome</keyword>
<dbReference type="Proteomes" id="UP001564657">
    <property type="component" value="Unassembled WGS sequence"/>
</dbReference>
<dbReference type="InterPro" id="IPR036890">
    <property type="entry name" value="HATPase_C_sf"/>
</dbReference>
<feature type="transmembrane region" description="Helical" evidence="3">
    <location>
        <begin position="37"/>
        <end position="53"/>
    </location>
</feature>
<dbReference type="SMART" id="SM00387">
    <property type="entry name" value="HATPase_c"/>
    <property type="match status" value="1"/>
</dbReference>
<keyword evidence="2" id="KW-0902">Two-component regulatory system</keyword>
<evidence type="ECO:0000256" key="3">
    <source>
        <dbReference type="SAM" id="Phobius"/>
    </source>
</evidence>
<dbReference type="InterPro" id="IPR003594">
    <property type="entry name" value="HATPase_dom"/>
</dbReference>
<comment type="caution">
    <text evidence="5">The sequence shown here is derived from an EMBL/GenBank/DDBJ whole genome shotgun (WGS) entry which is preliminary data.</text>
</comment>
<dbReference type="Pfam" id="PF14689">
    <property type="entry name" value="SPOB_a"/>
    <property type="match status" value="1"/>
</dbReference>
<dbReference type="PANTHER" id="PTHR40448">
    <property type="entry name" value="TWO-COMPONENT SENSOR HISTIDINE KINASE"/>
    <property type="match status" value="1"/>
</dbReference>
<dbReference type="PROSITE" id="PS50109">
    <property type="entry name" value="HIS_KIN"/>
    <property type="match status" value="1"/>
</dbReference>
<keyword evidence="5" id="KW-0808">Transferase</keyword>
<feature type="transmembrane region" description="Helical" evidence="3">
    <location>
        <begin position="123"/>
        <end position="143"/>
    </location>
</feature>